<dbReference type="STRING" id="1798409.A3I24_02300"/>
<comment type="similarity">
    <text evidence="2 10">Belongs to the ABC-4 integral membrane protein family. FtsX subfamily.</text>
</comment>
<evidence type="ECO:0000256" key="1">
    <source>
        <dbReference type="ARBA" id="ARBA00004651"/>
    </source>
</evidence>
<evidence type="ECO:0000256" key="11">
    <source>
        <dbReference type="SAM" id="Phobius"/>
    </source>
</evidence>
<feature type="transmembrane region" description="Helical" evidence="11">
    <location>
        <begin position="276"/>
        <end position="296"/>
    </location>
</feature>
<proteinExistence type="inferred from homology"/>
<sequence length="302" mass="33097">MATTLARIIKYGVQNFLRNGWLSAVTILVMVLALFVFNSLVIFNFLTDSASFALKDKIDISVYFKEITGEDDILKVGKNLEALPEVRAVEYISKENALKIFSDAHKEDVVISSALEELGGNPLLASLNVKAKDPNDYDKIASYLENSSFFAAIEKVTYAQNQLVINRLAQVVNALENVGISVVIVLALIASLVTFNTIRLGIYSNREELGIMRLVGASNKYIRGPYIVNGILYGIIAGVLSLVIAAPIVSLASPYLSAFMPDVSLSNYFYGNLSKLLGYQLMFGMLLGSVSSVIAVRRYLKI</sequence>
<evidence type="ECO:0000256" key="5">
    <source>
        <dbReference type="ARBA" id="ARBA00022618"/>
    </source>
</evidence>
<dbReference type="InterPro" id="IPR004513">
    <property type="entry name" value="FtsX"/>
</dbReference>
<name>A0A1G1ZR97_9BACT</name>
<keyword evidence="7 11" id="KW-1133">Transmembrane helix</keyword>
<feature type="transmembrane region" description="Helical" evidence="11">
    <location>
        <begin position="178"/>
        <end position="198"/>
    </location>
</feature>
<dbReference type="GO" id="GO:0051301">
    <property type="term" value="P:cell division"/>
    <property type="evidence" value="ECO:0007669"/>
    <property type="project" value="UniProtKB-KW"/>
</dbReference>
<feature type="domain" description="ABC3 transporter permease C-terminal" evidence="12">
    <location>
        <begin position="181"/>
        <end position="302"/>
    </location>
</feature>
<evidence type="ECO:0000256" key="9">
    <source>
        <dbReference type="ARBA" id="ARBA00023306"/>
    </source>
</evidence>
<feature type="domain" description="FtsX extracellular" evidence="13">
    <location>
        <begin position="59"/>
        <end position="146"/>
    </location>
</feature>
<evidence type="ECO:0000313" key="14">
    <source>
        <dbReference type="EMBL" id="OGY67233.1"/>
    </source>
</evidence>
<reference evidence="14 15" key="1">
    <citation type="journal article" date="2016" name="Nat. Commun.">
        <title>Thousands of microbial genomes shed light on interconnected biogeochemical processes in an aquifer system.</title>
        <authorList>
            <person name="Anantharaman K."/>
            <person name="Brown C.T."/>
            <person name="Hug L.A."/>
            <person name="Sharon I."/>
            <person name="Castelle C.J."/>
            <person name="Probst A.J."/>
            <person name="Thomas B.C."/>
            <person name="Singh A."/>
            <person name="Wilkins M.J."/>
            <person name="Karaoz U."/>
            <person name="Brodie E.L."/>
            <person name="Williams K.H."/>
            <person name="Hubbard S.S."/>
            <person name="Banfield J.F."/>
        </authorList>
    </citation>
    <scope>NUCLEOTIDE SEQUENCE [LARGE SCALE GENOMIC DNA]</scope>
</reference>
<keyword evidence="5 10" id="KW-0132">Cell division</keyword>
<evidence type="ECO:0000256" key="10">
    <source>
        <dbReference type="PIRNR" id="PIRNR003097"/>
    </source>
</evidence>
<dbReference type="InterPro" id="IPR040690">
    <property type="entry name" value="FtsX_ECD"/>
</dbReference>
<dbReference type="InterPro" id="IPR003838">
    <property type="entry name" value="ABC3_permease_C"/>
</dbReference>
<evidence type="ECO:0000256" key="4">
    <source>
        <dbReference type="ARBA" id="ARBA00022475"/>
    </source>
</evidence>
<dbReference type="Proteomes" id="UP000177690">
    <property type="component" value="Unassembled WGS sequence"/>
</dbReference>
<dbReference type="PANTHER" id="PTHR47755">
    <property type="entry name" value="CELL DIVISION PROTEIN FTSX"/>
    <property type="match status" value="1"/>
</dbReference>
<evidence type="ECO:0000256" key="2">
    <source>
        <dbReference type="ARBA" id="ARBA00007379"/>
    </source>
</evidence>
<evidence type="ECO:0000256" key="3">
    <source>
        <dbReference type="ARBA" id="ARBA00021907"/>
    </source>
</evidence>
<organism evidence="14 15">
    <name type="scientific">Candidatus Harrisonbacteria bacterium RIFCSPLOWO2_02_FULL_41_13b</name>
    <dbReference type="NCBI Taxonomy" id="1798409"/>
    <lineage>
        <taxon>Bacteria</taxon>
        <taxon>Candidatus Harrisoniibacteriota</taxon>
    </lineage>
</organism>
<comment type="subcellular location">
    <subcellularLocation>
        <location evidence="1">Cell membrane</location>
        <topology evidence="1">Multi-pass membrane protein</topology>
    </subcellularLocation>
</comment>
<dbReference type="PIRSF" id="PIRSF003097">
    <property type="entry name" value="FtsX"/>
    <property type="match status" value="1"/>
</dbReference>
<evidence type="ECO:0000256" key="6">
    <source>
        <dbReference type="ARBA" id="ARBA00022692"/>
    </source>
</evidence>
<dbReference type="Pfam" id="PF02687">
    <property type="entry name" value="FtsX"/>
    <property type="match status" value="1"/>
</dbReference>
<evidence type="ECO:0000256" key="8">
    <source>
        <dbReference type="ARBA" id="ARBA00023136"/>
    </source>
</evidence>
<accession>A0A1G1ZR97</accession>
<keyword evidence="4 10" id="KW-1003">Cell membrane</keyword>
<gene>
    <name evidence="14" type="ORF">A3I24_02300</name>
</gene>
<protein>
    <recommendedName>
        <fullName evidence="3 10">Cell division protein FtsX</fullName>
    </recommendedName>
</protein>
<keyword evidence="9 10" id="KW-0131">Cell cycle</keyword>
<evidence type="ECO:0000313" key="15">
    <source>
        <dbReference type="Proteomes" id="UP000177690"/>
    </source>
</evidence>
<feature type="transmembrane region" description="Helical" evidence="11">
    <location>
        <begin position="230"/>
        <end position="256"/>
    </location>
</feature>
<dbReference type="AlphaFoldDB" id="A0A1G1ZR97"/>
<comment type="caution">
    <text evidence="14">The sequence shown here is derived from an EMBL/GenBank/DDBJ whole genome shotgun (WGS) entry which is preliminary data.</text>
</comment>
<evidence type="ECO:0000259" key="12">
    <source>
        <dbReference type="Pfam" id="PF02687"/>
    </source>
</evidence>
<keyword evidence="8 10" id="KW-0472">Membrane</keyword>
<dbReference type="EMBL" id="MHJL01000028">
    <property type="protein sequence ID" value="OGY67233.1"/>
    <property type="molecule type" value="Genomic_DNA"/>
</dbReference>
<dbReference type="GO" id="GO:0005886">
    <property type="term" value="C:plasma membrane"/>
    <property type="evidence" value="ECO:0007669"/>
    <property type="project" value="UniProtKB-SubCell"/>
</dbReference>
<dbReference type="PANTHER" id="PTHR47755:SF1">
    <property type="entry name" value="CELL DIVISION PROTEIN FTSX"/>
    <property type="match status" value="1"/>
</dbReference>
<evidence type="ECO:0000259" key="13">
    <source>
        <dbReference type="Pfam" id="PF18075"/>
    </source>
</evidence>
<dbReference type="Pfam" id="PF18075">
    <property type="entry name" value="FtsX_ECD"/>
    <property type="match status" value="1"/>
</dbReference>
<keyword evidence="6 11" id="KW-0812">Transmembrane</keyword>
<dbReference type="Gene3D" id="3.30.70.3040">
    <property type="match status" value="1"/>
</dbReference>
<evidence type="ECO:0000256" key="7">
    <source>
        <dbReference type="ARBA" id="ARBA00022989"/>
    </source>
</evidence>
<feature type="transmembrane region" description="Helical" evidence="11">
    <location>
        <begin position="21"/>
        <end position="46"/>
    </location>
</feature>